<dbReference type="GO" id="GO:0006208">
    <property type="term" value="P:pyrimidine nucleobase catabolic process"/>
    <property type="evidence" value="ECO:0007669"/>
    <property type="project" value="TreeGrafter"/>
</dbReference>
<proteinExistence type="predicted"/>
<evidence type="ECO:0000256" key="1">
    <source>
        <dbReference type="ARBA" id="ARBA00023002"/>
    </source>
</evidence>
<comment type="caution">
    <text evidence="3">The sequence shown here is derived from an EMBL/GenBank/DDBJ whole genome shotgun (WGS) entry which is preliminary data.</text>
</comment>
<evidence type="ECO:0000259" key="2">
    <source>
        <dbReference type="SMART" id="SM00903"/>
    </source>
</evidence>
<organism evidence="3 4">
    <name type="scientific">Sphingobium fluviale</name>
    <dbReference type="NCBI Taxonomy" id="2506423"/>
    <lineage>
        <taxon>Bacteria</taxon>
        <taxon>Pseudomonadati</taxon>
        <taxon>Pseudomonadota</taxon>
        <taxon>Alphaproteobacteria</taxon>
        <taxon>Sphingomonadales</taxon>
        <taxon>Sphingomonadaceae</taxon>
        <taxon>Sphingobium</taxon>
    </lineage>
</organism>
<reference evidence="4" key="1">
    <citation type="submission" date="2019-01" db="EMBL/GenBank/DDBJ databases">
        <title>Cytophagaceae bacterium strain CAR-16.</title>
        <authorList>
            <person name="Chen W.-M."/>
        </authorList>
    </citation>
    <scope>NUCLEOTIDE SEQUENCE [LARGE SCALE GENOMIC DNA]</scope>
    <source>
        <strain evidence="4">CHR27</strain>
    </source>
</reference>
<name>A0A4Q1KG00_9SPHN</name>
<dbReference type="SMART" id="SM00903">
    <property type="entry name" value="Flavin_Reduct"/>
    <property type="match status" value="1"/>
</dbReference>
<keyword evidence="1" id="KW-0560">Oxidoreductase</keyword>
<dbReference type="Proteomes" id="UP000290958">
    <property type="component" value="Unassembled WGS sequence"/>
</dbReference>
<dbReference type="Gene3D" id="2.30.110.10">
    <property type="entry name" value="Electron Transport, Fmn-binding Protein, Chain A"/>
    <property type="match status" value="1"/>
</dbReference>
<dbReference type="Pfam" id="PF01613">
    <property type="entry name" value="Flavin_Reduct"/>
    <property type="match status" value="1"/>
</dbReference>
<dbReference type="RefSeq" id="WP_129404370.1">
    <property type="nucleotide sequence ID" value="NZ_SBKP01000008.1"/>
</dbReference>
<accession>A0A4Q1KG00</accession>
<gene>
    <name evidence="3" type="ORF">EQG66_09635</name>
</gene>
<dbReference type="SUPFAM" id="SSF50475">
    <property type="entry name" value="FMN-binding split barrel"/>
    <property type="match status" value="1"/>
</dbReference>
<dbReference type="AlphaFoldDB" id="A0A4Q1KG00"/>
<dbReference type="EMBL" id="SBKP01000008">
    <property type="protein sequence ID" value="RXR28623.1"/>
    <property type="molecule type" value="Genomic_DNA"/>
</dbReference>
<sequence length="161" mass="17408">MTDQIEAAFRQAMRRLAATVNIISVTEDDTPKGIAATAVCSVSMDPPSLLVCVNKSASLHPSLIAADYFSVSVLHKDQIETAQLFSDNSMRDMRFADANWQQHPLGPPLLANAQVGLICQRSEMLAFATHTIVIGSVVDVAVREDVNPLLYLNGAFQTAHA</sequence>
<dbReference type="GO" id="GO:0010181">
    <property type="term" value="F:FMN binding"/>
    <property type="evidence" value="ECO:0007669"/>
    <property type="project" value="InterPro"/>
</dbReference>
<dbReference type="GO" id="GO:0042602">
    <property type="term" value="F:riboflavin reductase (NADPH) activity"/>
    <property type="evidence" value="ECO:0007669"/>
    <property type="project" value="TreeGrafter"/>
</dbReference>
<evidence type="ECO:0000313" key="4">
    <source>
        <dbReference type="Proteomes" id="UP000290958"/>
    </source>
</evidence>
<dbReference type="PANTHER" id="PTHR30466">
    <property type="entry name" value="FLAVIN REDUCTASE"/>
    <property type="match status" value="1"/>
</dbReference>
<evidence type="ECO:0000313" key="3">
    <source>
        <dbReference type="EMBL" id="RXR28623.1"/>
    </source>
</evidence>
<keyword evidence="4" id="KW-1185">Reference proteome</keyword>
<dbReference type="InterPro" id="IPR002563">
    <property type="entry name" value="Flavin_Rdtase-like_dom"/>
</dbReference>
<dbReference type="OrthoDB" id="9789254at2"/>
<protein>
    <submittedName>
        <fullName evidence="3">Flavin reductase</fullName>
    </submittedName>
</protein>
<dbReference type="PANTHER" id="PTHR30466:SF1">
    <property type="entry name" value="FMN REDUCTASE (NADH) RUTF"/>
    <property type="match status" value="1"/>
</dbReference>
<feature type="domain" description="Flavin reductase like" evidence="2">
    <location>
        <begin position="13"/>
        <end position="158"/>
    </location>
</feature>
<dbReference type="InterPro" id="IPR050268">
    <property type="entry name" value="NADH-dep_flavin_reductase"/>
</dbReference>
<dbReference type="InterPro" id="IPR012349">
    <property type="entry name" value="Split_barrel_FMN-bd"/>
</dbReference>